<dbReference type="Gene3D" id="3.40.1550.10">
    <property type="entry name" value="CheC-like"/>
    <property type="match status" value="1"/>
</dbReference>
<dbReference type="EMBL" id="JAALLS010000003">
    <property type="protein sequence ID" value="NGP87422.1"/>
    <property type="molecule type" value="Genomic_DNA"/>
</dbReference>
<dbReference type="AlphaFoldDB" id="A0A6M1TAQ1"/>
<dbReference type="InterPro" id="IPR028051">
    <property type="entry name" value="CheX-like_dom"/>
</dbReference>
<evidence type="ECO:0000256" key="1">
    <source>
        <dbReference type="ARBA" id="ARBA00022500"/>
    </source>
</evidence>
<organism evidence="3 4">
    <name type="scientific">Fodinibius halophilus</name>
    <dbReference type="NCBI Taxonomy" id="1736908"/>
    <lineage>
        <taxon>Bacteria</taxon>
        <taxon>Pseudomonadati</taxon>
        <taxon>Balneolota</taxon>
        <taxon>Balneolia</taxon>
        <taxon>Balneolales</taxon>
        <taxon>Balneolaceae</taxon>
        <taxon>Fodinibius</taxon>
    </lineage>
</organism>
<reference evidence="3 4" key="1">
    <citation type="submission" date="2020-02" db="EMBL/GenBank/DDBJ databases">
        <title>Aliifodinibius halophilus 2W32, complete genome.</title>
        <authorList>
            <person name="Li Y."/>
            <person name="Wu S."/>
        </authorList>
    </citation>
    <scope>NUCLEOTIDE SEQUENCE [LARGE SCALE GENOMIC DNA]</scope>
    <source>
        <strain evidence="3 4">2W32</strain>
    </source>
</reference>
<proteinExistence type="predicted"/>
<evidence type="ECO:0000259" key="2">
    <source>
        <dbReference type="Pfam" id="PF13690"/>
    </source>
</evidence>
<dbReference type="SUPFAM" id="SSF103039">
    <property type="entry name" value="CheC-like"/>
    <property type="match status" value="1"/>
</dbReference>
<protein>
    <submittedName>
        <fullName evidence="3">Chemotaxis protein CheX</fullName>
    </submittedName>
</protein>
<sequence length="168" mass="18300">MSIETLDRIDDLDEIPAEMVEKVQESVINTFGSIIGEELSFVDEASDDSALNGIIGNVTVFNSEHTLSLMLAIPKETALYFSEVFIGMPLPFKSDDMGDLIGEISNILAGDVAANVEKVGFRGQSSLPTATRGSDLTLFMPNKPPTKKMKFVSANSEFWLTMVLSESK</sequence>
<dbReference type="RefSeq" id="WP_165266164.1">
    <property type="nucleotide sequence ID" value="NZ_JAALLS010000003.1"/>
</dbReference>
<keyword evidence="4" id="KW-1185">Reference proteome</keyword>
<name>A0A6M1TAQ1_9BACT</name>
<dbReference type="GO" id="GO:0006935">
    <property type="term" value="P:chemotaxis"/>
    <property type="evidence" value="ECO:0007669"/>
    <property type="project" value="UniProtKB-KW"/>
</dbReference>
<feature type="domain" description="Chemotaxis phosphatase CheX-like" evidence="2">
    <location>
        <begin position="57"/>
        <end position="138"/>
    </location>
</feature>
<gene>
    <name evidence="3" type="ORF">G3569_03565</name>
</gene>
<keyword evidence="1" id="KW-0145">Chemotaxis</keyword>
<evidence type="ECO:0000313" key="3">
    <source>
        <dbReference type="EMBL" id="NGP87422.1"/>
    </source>
</evidence>
<accession>A0A6M1TAQ1</accession>
<evidence type="ECO:0000313" key="4">
    <source>
        <dbReference type="Proteomes" id="UP000479132"/>
    </source>
</evidence>
<dbReference type="Pfam" id="PF13690">
    <property type="entry name" value="CheX"/>
    <property type="match status" value="1"/>
</dbReference>
<dbReference type="InterPro" id="IPR028976">
    <property type="entry name" value="CheC-like_sf"/>
</dbReference>
<comment type="caution">
    <text evidence="3">The sequence shown here is derived from an EMBL/GenBank/DDBJ whole genome shotgun (WGS) entry which is preliminary data.</text>
</comment>
<dbReference type="Proteomes" id="UP000479132">
    <property type="component" value="Unassembled WGS sequence"/>
</dbReference>